<evidence type="ECO:0000256" key="5">
    <source>
        <dbReference type="SAM" id="Coils"/>
    </source>
</evidence>
<dbReference type="GO" id="GO:0004813">
    <property type="term" value="F:alanine-tRNA ligase activity"/>
    <property type="evidence" value="ECO:0007669"/>
    <property type="project" value="InterPro"/>
</dbReference>
<dbReference type="GO" id="GO:0003676">
    <property type="term" value="F:nucleic acid binding"/>
    <property type="evidence" value="ECO:0007669"/>
    <property type="project" value="InterPro"/>
</dbReference>
<dbReference type="Pfam" id="PF07973">
    <property type="entry name" value="tRNA_SAD"/>
    <property type="match status" value="1"/>
</dbReference>
<organism evidence="7 8">
    <name type="scientific">Aquibacillus koreensis</name>
    <dbReference type="NCBI Taxonomy" id="279446"/>
    <lineage>
        <taxon>Bacteria</taxon>
        <taxon>Bacillati</taxon>
        <taxon>Bacillota</taxon>
        <taxon>Bacilli</taxon>
        <taxon>Bacillales</taxon>
        <taxon>Bacillaceae</taxon>
        <taxon>Aquibacillus</taxon>
    </lineage>
</organism>
<evidence type="ECO:0000313" key="8">
    <source>
        <dbReference type="Proteomes" id="UP001145072"/>
    </source>
</evidence>
<comment type="caution">
    <text evidence="7">The sequence shown here is derived from an EMBL/GenBank/DDBJ whole genome shotgun (WGS) entry which is preliminary data.</text>
</comment>
<dbReference type="GO" id="GO:0046872">
    <property type="term" value="F:metal ion binding"/>
    <property type="evidence" value="ECO:0007669"/>
    <property type="project" value="UniProtKB-KW"/>
</dbReference>
<dbReference type="GO" id="GO:0005737">
    <property type="term" value="C:cytoplasm"/>
    <property type="evidence" value="ECO:0007669"/>
    <property type="project" value="UniProtKB-SubCell"/>
</dbReference>
<dbReference type="SMART" id="SM00863">
    <property type="entry name" value="tRNA_SAD"/>
    <property type="match status" value="1"/>
</dbReference>
<dbReference type="Proteomes" id="UP001145072">
    <property type="component" value="Unassembled WGS sequence"/>
</dbReference>
<dbReference type="GO" id="GO:0005524">
    <property type="term" value="F:ATP binding"/>
    <property type="evidence" value="ECO:0007669"/>
    <property type="project" value="InterPro"/>
</dbReference>
<evidence type="ECO:0000256" key="3">
    <source>
        <dbReference type="ARBA" id="ARBA00022723"/>
    </source>
</evidence>
<dbReference type="PANTHER" id="PTHR43462">
    <property type="entry name" value="ALANYL-TRNA EDITING PROTEIN"/>
    <property type="match status" value="1"/>
</dbReference>
<accession>A0A9X3WQS0</accession>
<keyword evidence="8" id="KW-1185">Reference proteome</keyword>
<evidence type="ECO:0000256" key="2">
    <source>
        <dbReference type="ARBA" id="ARBA00004496"/>
    </source>
</evidence>
<keyword evidence="4" id="KW-0862">Zinc</keyword>
<name>A0A9X3WQS0_9BACI</name>
<dbReference type="EMBL" id="JAMQJZ010000015">
    <property type="protein sequence ID" value="MDC3421921.1"/>
    <property type="molecule type" value="Genomic_DNA"/>
</dbReference>
<dbReference type="Pfam" id="PF01411">
    <property type="entry name" value="tRNA-synt_2c"/>
    <property type="match status" value="1"/>
</dbReference>
<keyword evidence="3" id="KW-0479">Metal-binding</keyword>
<dbReference type="GO" id="GO:0006419">
    <property type="term" value="P:alanyl-tRNA aminoacylation"/>
    <property type="evidence" value="ECO:0007669"/>
    <property type="project" value="InterPro"/>
</dbReference>
<dbReference type="GO" id="GO:0002161">
    <property type="term" value="F:aminoacyl-tRNA deacylase activity"/>
    <property type="evidence" value="ECO:0007669"/>
    <property type="project" value="UniProtKB-ARBA"/>
</dbReference>
<comment type="subcellular location">
    <subcellularLocation>
        <location evidence="2">Cytoplasm</location>
    </subcellularLocation>
</comment>
<dbReference type="InterPro" id="IPR018165">
    <property type="entry name" value="Ala-tRNA-synth_IIc_core"/>
</dbReference>
<dbReference type="RefSeq" id="WP_259870429.1">
    <property type="nucleotide sequence ID" value="NZ_JAMQJZ010000015.1"/>
</dbReference>
<dbReference type="PANTHER" id="PTHR43462:SF1">
    <property type="entry name" value="ALANYL-TRNA EDITING PROTEIN AARSD1"/>
    <property type="match status" value="1"/>
</dbReference>
<protein>
    <submittedName>
        <fullName evidence="7">Alanyl-tRNA editing protein</fullName>
    </submittedName>
</protein>
<comment type="cofactor">
    <cofactor evidence="1">
        <name>Zn(2+)</name>
        <dbReference type="ChEBI" id="CHEBI:29105"/>
    </cofactor>
</comment>
<dbReference type="Gene3D" id="2.40.30.130">
    <property type="match status" value="1"/>
</dbReference>
<dbReference type="InterPro" id="IPR018164">
    <property type="entry name" value="Ala-tRNA-synth_IIc_N"/>
</dbReference>
<dbReference type="InterPro" id="IPR012947">
    <property type="entry name" value="tRNA_SAD"/>
</dbReference>
<dbReference type="SUPFAM" id="SSF55186">
    <property type="entry name" value="ThrRS/AlaRS common domain"/>
    <property type="match status" value="1"/>
</dbReference>
<dbReference type="Gene3D" id="3.30.980.10">
    <property type="entry name" value="Threonyl-trna Synthetase, Chain A, domain 2"/>
    <property type="match status" value="1"/>
</dbReference>
<dbReference type="InterPro" id="IPR018163">
    <property type="entry name" value="Thr/Ala-tRNA-synth_IIc_edit"/>
</dbReference>
<reference evidence="7" key="1">
    <citation type="submission" date="2022-06" db="EMBL/GenBank/DDBJ databases">
        <title>Aquibacillus sp. a new bacterium isolated from soil saline samples.</title>
        <authorList>
            <person name="Galisteo C."/>
            <person name="De La Haba R."/>
            <person name="Sanchez-Porro C."/>
            <person name="Ventosa A."/>
        </authorList>
    </citation>
    <scope>NUCLEOTIDE SEQUENCE</scope>
    <source>
        <strain evidence="7">JCM 12387</strain>
    </source>
</reference>
<dbReference type="SUPFAM" id="SSF50447">
    <property type="entry name" value="Translation proteins"/>
    <property type="match status" value="1"/>
</dbReference>
<evidence type="ECO:0000313" key="7">
    <source>
        <dbReference type="EMBL" id="MDC3421921.1"/>
    </source>
</evidence>
<evidence type="ECO:0000256" key="4">
    <source>
        <dbReference type="ARBA" id="ARBA00022833"/>
    </source>
</evidence>
<evidence type="ECO:0000256" key="1">
    <source>
        <dbReference type="ARBA" id="ARBA00001947"/>
    </source>
</evidence>
<feature type="domain" description="Alanyl-transfer RNA synthetases family profile" evidence="6">
    <location>
        <begin position="1"/>
        <end position="222"/>
    </location>
</feature>
<dbReference type="AlphaFoldDB" id="A0A9X3WQS0"/>
<dbReference type="InterPro" id="IPR051335">
    <property type="entry name" value="Alanyl-tRNA_Editing_Enzymes"/>
</dbReference>
<sequence length="299" mass="34931">MTEKLYYHDAYKREFSTKIWYQKKDQTGRWYVVLERTIFYPTGGGQPHDTGVINGVSITDVEEVEGEIRHYVETPLDLQSECYGSIDWDRRFDHMQQHAGQHMLSAAFEDIYNYKTVGFHLGQDICSIDLETSDLLNHEVNYVEDIVNDLILENRVIESKWITEEEIMNYSLRKELSVKDNIRLVIIPQFDYNGCGGTHPTSTGQVNSLKVLHWEKQKKQIRVYFICGKRVLKQLGEKHQTMLRLTNDLSAPQDQLSDAVAKVLQNKKDLEKTIEDYRSKLIEYEVNLLVEQASIYQDL</sequence>
<gene>
    <name evidence="7" type="ORF">NC661_16215</name>
</gene>
<evidence type="ECO:0000259" key="6">
    <source>
        <dbReference type="PROSITE" id="PS50860"/>
    </source>
</evidence>
<feature type="coiled-coil region" evidence="5">
    <location>
        <begin position="253"/>
        <end position="287"/>
    </location>
</feature>
<keyword evidence="5" id="KW-0175">Coiled coil</keyword>
<dbReference type="PROSITE" id="PS50860">
    <property type="entry name" value="AA_TRNA_LIGASE_II_ALA"/>
    <property type="match status" value="1"/>
</dbReference>
<proteinExistence type="predicted"/>
<dbReference type="InterPro" id="IPR009000">
    <property type="entry name" value="Transl_B-barrel_sf"/>
</dbReference>